<comment type="subcellular location">
    <subcellularLocation>
        <location evidence="1">Membrane</location>
        <topology evidence="1">Single-pass membrane protein</topology>
    </subcellularLocation>
</comment>
<evidence type="ECO:0000256" key="4">
    <source>
        <dbReference type="ARBA" id="ARBA00023136"/>
    </source>
</evidence>
<dbReference type="EMBL" id="CP120682">
    <property type="protein sequence ID" value="WKN36675.1"/>
    <property type="molecule type" value="Genomic_DNA"/>
</dbReference>
<feature type="region of interest" description="Disordered" evidence="5">
    <location>
        <begin position="1509"/>
        <end position="1546"/>
    </location>
</feature>
<evidence type="ECO:0000256" key="3">
    <source>
        <dbReference type="ARBA" id="ARBA00022989"/>
    </source>
</evidence>
<sequence>MKEKRQHTTRKVTKKITKSFLWFLVGLLLLLTLLVGAIQTPVVQTKIVQYLAKTITERTGFLTSIQGVHIKWFDTAVLDSIAILDDEHRPMIIANQLTVDFDIRTIIDDGNVLLDEARVQGGLVNLRKNAVDSTLNITRFIDTVKSLLRKPRTSKRREPPVFTINDVMLREVTFQYYDAGKNLIPDRFDYNHFTLYDIHADASNFKVVADTLQFDVQNMRGYEPDYDFTIHDFTGFYRFTEQNMSFLDFELHAGSSILRDSLVFNYDNKNSLGYFNDSVTLVAKIRNSELHTKDLARFAPTLLDYNDFYQVSGDFNGQISNFTLRKMNLSFGGESYLSGRVSFDGLPEVKETFIDLQLRNSRIAAEDVRQYVNNDEAFPTVQKFGAVAFDAEFLGFPNDFVANGRFSTRLGNIVSDINLKLFETPVYSGNLSLQDFDLGTLTDRPDLLQKTSFRGYVEGEGVSMEEARINLEADFDYLGINQYTYQNISTDARFARSFFQGHLDIQDPNLQFQADGTLNLRAGEEQIKLTAELDTALFHELNLSDKYLFLSTKLNADTRGLKVDDLTGTAEFDDLFIAYDDRRLSIDSLRFQSELDSTTRHVALQTERIQAELAGNFKFTTLVNDIQTLSKEYMLIFRNNKEELNTYYTNKEVQPVEDYQDKSYEIDYQLTLQNANPLVQLFAPELTLSKNLLASGRITGGYTNIFSLQSTFDTLQYRDHHFYDNEVDFTTSKIADSTNVLAMLYVHSARQAIATNNLQAPMEDLSFEAIWSQDHIDFQQYIRRHNTDNHANLLGELAFLEDSTIVRFRPSDLQILDQSWQFAPDNQILISKNEVVFNQFKLYSEDEEHRQEISAIGTLSSNPTKQLTLNIDQFQVANLNPLLEEEYQGEVNGFIDLKGVFPTPGDTLNHLVLNSEVAVQNFSINNFKVGNIIGLGDWNNQQRNLNLDVMVNRDGKRIISVEGEYDPNQPENQLDLKASLQGAYINVAEPYVDDLFTELDGVVNGSVNISGRLDYPILKGKGSIAKGHVKINYLNTGYSFDGGIFFDANTIGVEELVLRDERNQTAVFNGGIFHDGFRDFVLDLNGSLNNVAVLNTSLQDNDMFYGRGYATGMVSLLGSVNNLDITARAKTEKGTKIYIPVGGIEGVEQSDFIKFVSKDSSLTAENTIDKIDLTGLNLDLDIEVTPDAYGEIIFDVKTGDIIRGRGAGQLQMLITSEGEFNMFGDLRFVEGGYNFTLYNIINKEFKIEPGSGIAWLGDPYGGILDIRATYAQVASLAPLVVDPNQRENDEVRRKYPTEVVLELTGDLMSPEIDFDIDITDYPQNNLWLRTAVETLDNTIAFDKEELNRQVFSLIVLRQFSEQGSFDVSGSVGSSVSELLSNQFSYWLSQVDENLEIDVDLGTFDDDRFNTFQLRLSYSLFDGRLRITRDGGFTDQNNNANAATVIGDVSIEYLLTDDGRYRVKMYNRNNFNSLTNAIVQNFNTTQGISLMYVQSFDKISELLLDSWRKAKQEQEKGKNPANTDSTVRSEAIKEDTPAQSQDSGQFP</sequence>
<protein>
    <submittedName>
        <fullName evidence="7">Translocation/assembly module TamB domain-containing protein</fullName>
    </submittedName>
</protein>
<evidence type="ECO:0000256" key="5">
    <source>
        <dbReference type="SAM" id="MobiDB-lite"/>
    </source>
</evidence>
<reference evidence="7" key="1">
    <citation type="journal article" date="2023" name="Comput. Struct. Biotechnol. J.">
        <title>Discovery of a novel marine Bacteroidetes with a rich repertoire of carbohydrate-active enzymes.</title>
        <authorList>
            <person name="Chen B."/>
            <person name="Liu G."/>
            <person name="Chen Q."/>
            <person name="Wang H."/>
            <person name="Liu L."/>
            <person name="Tang K."/>
        </authorList>
    </citation>
    <scope>NUCLEOTIDE SEQUENCE</scope>
    <source>
        <strain evidence="7">TK19036</strain>
    </source>
</reference>
<dbReference type="InterPro" id="IPR007452">
    <property type="entry name" value="TamB_C"/>
</dbReference>
<evidence type="ECO:0000313" key="7">
    <source>
        <dbReference type="EMBL" id="WKN36675.1"/>
    </source>
</evidence>
<dbReference type="GO" id="GO:0005886">
    <property type="term" value="C:plasma membrane"/>
    <property type="evidence" value="ECO:0007669"/>
    <property type="project" value="InterPro"/>
</dbReference>
<dbReference type="Pfam" id="PF04357">
    <property type="entry name" value="TamB"/>
    <property type="match status" value="1"/>
</dbReference>
<dbReference type="GO" id="GO:0009306">
    <property type="term" value="P:protein secretion"/>
    <property type="evidence" value="ECO:0007669"/>
    <property type="project" value="InterPro"/>
</dbReference>
<name>A0AA49GQ39_9BACT</name>
<feature type="compositionally biased region" description="Polar residues" evidence="5">
    <location>
        <begin position="1536"/>
        <end position="1546"/>
    </location>
</feature>
<feature type="domain" description="Translocation and assembly module TamB C-terminal" evidence="6">
    <location>
        <begin position="1060"/>
        <end position="1495"/>
    </location>
</feature>
<organism evidence="7">
    <name type="scientific">Roseihalotalea indica</name>
    <dbReference type="NCBI Taxonomy" id="2867963"/>
    <lineage>
        <taxon>Bacteria</taxon>
        <taxon>Pseudomonadati</taxon>
        <taxon>Bacteroidota</taxon>
        <taxon>Cytophagia</taxon>
        <taxon>Cytophagales</taxon>
        <taxon>Catalimonadaceae</taxon>
        <taxon>Roseihalotalea</taxon>
    </lineage>
</organism>
<keyword evidence="4" id="KW-0472">Membrane</keyword>
<reference evidence="7" key="2">
    <citation type="journal article" date="2024" name="Antonie Van Leeuwenhoek">
        <title>Roseihalotalea indica gen. nov., sp. nov., a halophilic Bacteroidetes from mesopelagic Southwest Indian Ocean with higher carbohydrate metabolic potential.</title>
        <authorList>
            <person name="Chen B."/>
            <person name="Zhang M."/>
            <person name="Lin D."/>
            <person name="Ye J."/>
            <person name="Tang K."/>
        </authorList>
    </citation>
    <scope>NUCLEOTIDE SEQUENCE</scope>
    <source>
        <strain evidence="7">TK19036</strain>
    </source>
</reference>
<evidence type="ECO:0000256" key="1">
    <source>
        <dbReference type="ARBA" id="ARBA00004167"/>
    </source>
</evidence>
<accession>A0AA49GQ39</accession>
<proteinExistence type="predicted"/>
<evidence type="ECO:0000259" key="6">
    <source>
        <dbReference type="Pfam" id="PF04357"/>
    </source>
</evidence>
<keyword evidence="3" id="KW-1133">Transmembrane helix</keyword>
<evidence type="ECO:0000256" key="2">
    <source>
        <dbReference type="ARBA" id="ARBA00022692"/>
    </source>
</evidence>
<gene>
    <name evidence="7" type="ORF">K4G66_30390</name>
</gene>
<keyword evidence="2" id="KW-0812">Transmembrane</keyword>